<evidence type="ECO:0000313" key="5">
    <source>
        <dbReference type="Proteomes" id="UP000182142"/>
    </source>
</evidence>
<proteinExistence type="predicted"/>
<evidence type="ECO:0000256" key="1">
    <source>
        <dbReference type="SAM" id="Phobius"/>
    </source>
</evidence>
<dbReference type="Proteomes" id="UP000182128">
    <property type="component" value="Unassembled WGS sequence"/>
</dbReference>
<keyword evidence="1" id="KW-0812">Transmembrane</keyword>
<dbReference type="AlphaFoldDB" id="A0A1A7VHH8"/>
<feature type="transmembrane region" description="Helical" evidence="1">
    <location>
        <begin position="6"/>
        <end position="24"/>
    </location>
</feature>
<sequence length="181" mass="21253">MVKMGTCTLFKVIIFSLLIWIVQYSGRDTLNRIKEDEGMPTCLGSYRLLGESQEHFDGIFDLYKKKFLHRMGYNEEDSERIKTAVKSHVDLTEGMDIDRRRKEKLKDCEHIIKRGSNNSISEFSNNFRVLSSPYFLAICSFILYSNGYHRVFLALMGILIFKCVNFFWDLKYIIGRMTENV</sequence>
<evidence type="ECO:0000313" key="2">
    <source>
        <dbReference type="EMBL" id="SBO20903.1"/>
    </source>
</evidence>
<dbReference type="EMBL" id="CWHQ02000003">
    <property type="protein sequence ID" value="SBO20903.1"/>
    <property type="molecule type" value="Genomic_DNA"/>
</dbReference>
<dbReference type="Proteomes" id="UP000182142">
    <property type="component" value="Unassembled WGS sequence"/>
</dbReference>
<gene>
    <name evidence="2" type="ORF">PKNA1_C2_1427600</name>
    <name evidence="3" type="ORF">PKNA1_H1_1427600</name>
</gene>
<protein>
    <submittedName>
        <fullName evidence="3">Uncharacterized protein</fullName>
    </submittedName>
</protein>
<dbReference type="OrthoDB" id="380273at2759"/>
<name>A0A1A7VHH8_PLAKH</name>
<feature type="transmembrane region" description="Helical" evidence="1">
    <location>
        <begin position="151"/>
        <end position="168"/>
    </location>
</feature>
<evidence type="ECO:0000313" key="3">
    <source>
        <dbReference type="EMBL" id="SBO21385.1"/>
    </source>
</evidence>
<reference evidence="3" key="2">
    <citation type="submission" date="2016-05" db="EMBL/GenBank/DDBJ databases">
        <authorList>
            <person name="Lavstsen T."/>
            <person name="Jespersen J.S."/>
        </authorList>
    </citation>
    <scope>NUCLEOTIDE SEQUENCE [LARGE SCALE GENOMIC DNA]</scope>
</reference>
<reference evidence="4 5" key="1">
    <citation type="submission" date="2016-05" db="EMBL/GenBank/DDBJ databases">
        <authorList>
            <person name="Sharaf H."/>
        </authorList>
    </citation>
    <scope>NUCLEOTIDE SEQUENCE [LARGE SCALE GENOMIC DNA]</scope>
    <source>
        <strain evidence="4 5">H</strain>
    </source>
</reference>
<evidence type="ECO:0000313" key="4">
    <source>
        <dbReference type="Proteomes" id="UP000182128"/>
    </source>
</evidence>
<organism evidence="3 5">
    <name type="scientific">Plasmodium knowlesi (strain H)</name>
    <dbReference type="NCBI Taxonomy" id="5851"/>
    <lineage>
        <taxon>Eukaryota</taxon>
        <taxon>Sar</taxon>
        <taxon>Alveolata</taxon>
        <taxon>Apicomplexa</taxon>
        <taxon>Aconoidasida</taxon>
        <taxon>Haemosporida</taxon>
        <taxon>Plasmodiidae</taxon>
        <taxon>Plasmodium</taxon>
        <taxon>Plasmodium (Plasmodium)</taxon>
    </lineage>
</organism>
<keyword evidence="1" id="KW-0472">Membrane</keyword>
<keyword evidence="1" id="KW-1133">Transmembrane helix</keyword>
<dbReference type="VEuPathDB" id="PlasmoDB:PKNH_1427600"/>
<accession>A0A1A7VHH8</accession>
<dbReference type="EMBL" id="CWHR02000002">
    <property type="protein sequence ID" value="SBO21385.1"/>
    <property type="molecule type" value="Genomic_DNA"/>
</dbReference>